<name>A0ABR4KU16_9EURO</name>
<reference evidence="2 3" key="1">
    <citation type="submission" date="2024-07" db="EMBL/GenBank/DDBJ databases">
        <title>Section-level genome sequencing and comparative genomics of Aspergillus sections Usti and Cavernicolus.</title>
        <authorList>
            <consortium name="Lawrence Berkeley National Laboratory"/>
            <person name="Nybo J.L."/>
            <person name="Vesth T.C."/>
            <person name="Theobald S."/>
            <person name="Frisvad J.C."/>
            <person name="Larsen T.O."/>
            <person name="Kjaerboelling I."/>
            <person name="Rothschild-Mancinelli K."/>
            <person name="Lyhne E.K."/>
            <person name="Kogle M.E."/>
            <person name="Barry K."/>
            <person name="Clum A."/>
            <person name="Na H."/>
            <person name="Ledsgaard L."/>
            <person name="Lin J."/>
            <person name="Lipzen A."/>
            <person name="Kuo A."/>
            <person name="Riley R."/>
            <person name="Mondo S."/>
            <person name="LaButti K."/>
            <person name="Haridas S."/>
            <person name="Pangalinan J."/>
            <person name="Salamov A.A."/>
            <person name="Simmons B.A."/>
            <person name="Magnuson J.K."/>
            <person name="Chen J."/>
            <person name="Drula E."/>
            <person name="Henrissat B."/>
            <person name="Wiebenga A."/>
            <person name="Lubbers R.J."/>
            <person name="Gomes A.C."/>
            <person name="Macurrencykelacurrency M.R."/>
            <person name="Stajich J."/>
            <person name="Grigoriev I.V."/>
            <person name="Mortensen U.H."/>
            <person name="De vries R.P."/>
            <person name="Baker S.E."/>
            <person name="Andersen M.R."/>
        </authorList>
    </citation>
    <scope>NUCLEOTIDE SEQUENCE [LARGE SCALE GENOMIC DNA]</scope>
    <source>
        <strain evidence="2 3">CBS 756.74</strain>
    </source>
</reference>
<dbReference type="PROSITE" id="PS51257">
    <property type="entry name" value="PROKAR_LIPOPROTEIN"/>
    <property type="match status" value="1"/>
</dbReference>
<gene>
    <name evidence="2" type="ORF">BJX68DRAFT_264121</name>
</gene>
<protein>
    <submittedName>
        <fullName evidence="2">GNAT family N-acetyltransferase</fullName>
    </submittedName>
</protein>
<evidence type="ECO:0000313" key="3">
    <source>
        <dbReference type="Proteomes" id="UP001610444"/>
    </source>
</evidence>
<dbReference type="InterPro" id="IPR000182">
    <property type="entry name" value="GNAT_dom"/>
</dbReference>
<proteinExistence type="predicted"/>
<comment type="caution">
    <text evidence="2">The sequence shown here is derived from an EMBL/GenBank/DDBJ whole genome shotgun (WGS) entry which is preliminary data.</text>
</comment>
<dbReference type="RefSeq" id="XP_070902180.1">
    <property type="nucleotide sequence ID" value="XM_071044889.1"/>
</dbReference>
<dbReference type="InterPro" id="IPR016181">
    <property type="entry name" value="Acyl_CoA_acyltransferase"/>
</dbReference>
<keyword evidence="3" id="KW-1185">Reference proteome</keyword>
<dbReference type="PANTHER" id="PTHR42791">
    <property type="entry name" value="GNAT FAMILY ACETYLTRANSFERASE"/>
    <property type="match status" value="1"/>
</dbReference>
<evidence type="ECO:0000259" key="1">
    <source>
        <dbReference type="PROSITE" id="PS51186"/>
    </source>
</evidence>
<dbReference type="SUPFAM" id="SSF55729">
    <property type="entry name" value="Acyl-CoA N-acyltransferases (Nat)"/>
    <property type="match status" value="1"/>
</dbReference>
<dbReference type="GeneID" id="98160053"/>
<dbReference type="Proteomes" id="UP001610444">
    <property type="component" value="Unassembled WGS sequence"/>
</dbReference>
<dbReference type="InterPro" id="IPR052523">
    <property type="entry name" value="Trichothecene_AcTrans"/>
</dbReference>
<accession>A0ABR4KU16</accession>
<dbReference type="CDD" id="cd04301">
    <property type="entry name" value="NAT_SF"/>
    <property type="match status" value="1"/>
</dbReference>
<dbReference type="Gene3D" id="3.40.630.30">
    <property type="match status" value="1"/>
</dbReference>
<evidence type="ECO:0000313" key="2">
    <source>
        <dbReference type="EMBL" id="KAL2855773.1"/>
    </source>
</evidence>
<feature type="domain" description="N-acetyltransferase" evidence="1">
    <location>
        <begin position="125"/>
        <end position="255"/>
    </location>
</feature>
<dbReference type="PROSITE" id="PS51186">
    <property type="entry name" value="GNAT"/>
    <property type="match status" value="1"/>
</dbReference>
<organism evidence="2 3">
    <name type="scientific">Aspergillus pseudodeflectus</name>
    <dbReference type="NCBI Taxonomy" id="176178"/>
    <lineage>
        <taxon>Eukaryota</taxon>
        <taxon>Fungi</taxon>
        <taxon>Dikarya</taxon>
        <taxon>Ascomycota</taxon>
        <taxon>Pezizomycotina</taxon>
        <taxon>Eurotiomycetes</taxon>
        <taxon>Eurotiomycetidae</taxon>
        <taxon>Eurotiales</taxon>
        <taxon>Aspergillaceae</taxon>
        <taxon>Aspergillus</taxon>
        <taxon>Aspergillus subgen. Nidulantes</taxon>
    </lineage>
</organism>
<dbReference type="PANTHER" id="PTHR42791:SF1">
    <property type="entry name" value="N-ACETYLTRANSFERASE DOMAIN-CONTAINING PROTEIN"/>
    <property type="match status" value="1"/>
</dbReference>
<dbReference type="EMBL" id="JBFXLR010000009">
    <property type="protein sequence ID" value="KAL2855773.1"/>
    <property type="molecule type" value="Genomic_DNA"/>
</dbReference>
<sequence length="265" mass="30293">MTAESKLQLCRVRDDTRSISAVANTITLSFACDPLIKWLRPLAPAWSIDQPDTFKWQYRRTQRTMLQGMVLQSAPAIQEYPRPCVVKGAGSNDVAMPVLGTTVHKPTRSWDDARAAVLLFPPAVRHHWTLRRLLLKLKLWLLDFFDPVSEEGANPERLETMMATHQQSMARIKMEYQVPDLWYLEVVAVHPSLQGRGLGKKAMHAVLDIVQDEPIILECTRESNIGFYRSLGFEVVEEVELVDGDEAVKLWLMLRHHRTGPFHSE</sequence>
<dbReference type="Pfam" id="PF00583">
    <property type="entry name" value="Acetyltransf_1"/>
    <property type="match status" value="1"/>
</dbReference>